<comment type="caution">
    <text evidence="1">The sequence shown here is derived from an EMBL/GenBank/DDBJ whole genome shotgun (WGS) entry which is preliminary data.</text>
</comment>
<keyword evidence="2" id="KW-1185">Reference proteome</keyword>
<evidence type="ECO:0000313" key="2">
    <source>
        <dbReference type="Proteomes" id="UP001589693"/>
    </source>
</evidence>
<dbReference type="EMBL" id="JBHLZU010000015">
    <property type="protein sequence ID" value="MFB9905742.1"/>
    <property type="molecule type" value="Genomic_DNA"/>
</dbReference>
<dbReference type="Proteomes" id="UP001589693">
    <property type="component" value="Unassembled WGS sequence"/>
</dbReference>
<proteinExistence type="predicted"/>
<sequence length="76" mass="8541">MSIRFTGNGTNKIPSHNPEAYFKLHIHHLIRLSRRSSAKTTWPILTESHDALRTAVAAVTDWEAATPCSQWNATQV</sequence>
<evidence type="ECO:0000313" key="1">
    <source>
        <dbReference type="EMBL" id="MFB9905742.1"/>
    </source>
</evidence>
<name>A0ABV5ZXV8_9PSEU</name>
<reference evidence="1 2" key="1">
    <citation type="submission" date="2024-09" db="EMBL/GenBank/DDBJ databases">
        <authorList>
            <person name="Sun Q."/>
            <person name="Mori K."/>
        </authorList>
    </citation>
    <scope>NUCLEOTIDE SEQUENCE [LARGE SCALE GENOMIC DNA]</scope>
    <source>
        <strain evidence="1 2">TBRC 7907</strain>
    </source>
</reference>
<accession>A0ABV5ZXV8</accession>
<protein>
    <submittedName>
        <fullName evidence="1">Uncharacterized protein</fullName>
    </submittedName>
</protein>
<gene>
    <name evidence="1" type="ORF">ACFFQA_17550</name>
</gene>
<organism evidence="1 2">
    <name type="scientific">Allokutzneria oryzae</name>
    <dbReference type="NCBI Taxonomy" id="1378989"/>
    <lineage>
        <taxon>Bacteria</taxon>
        <taxon>Bacillati</taxon>
        <taxon>Actinomycetota</taxon>
        <taxon>Actinomycetes</taxon>
        <taxon>Pseudonocardiales</taxon>
        <taxon>Pseudonocardiaceae</taxon>
        <taxon>Allokutzneria</taxon>
    </lineage>
</organism>
<feature type="non-terminal residue" evidence="1">
    <location>
        <position position="76"/>
    </location>
</feature>